<evidence type="ECO:0000256" key="10">
    <source>
        <dbReference type="ARBA" id="ARBA00023136"/>
    </source>
</evidence>
<keyword evidence="9 11" id="KW-1133">Transmembrane helix</keyword>
<dbReference type="UniPathway" id="UPA00196"/>
<feature type="transmembrane region" description="Helical" evidence="11">
    <location>
        <begin position="203"/>
        <end position="229"/>
    </location>
</feature>
<keyword evidence="7 11" id="KW-0812">Transmembrane</keyword>
<feature type="non-terminal residue" evidence="12">
    <location>
        <position position="526"/>
    </location>
</feature>
<evidence type="ECO:0000256" key="9">
    <source>
        <dbReference type="ARBA" id="ARBA00022989"/>
    </source>
</evidence>
<dbReference type="Pfam" id="PF04188">
    <property type="entry name" value="Mannosyl_trans2"/>
    <property type="match status" value="1"/>
</dbReference>
<feature type="transmembrane region" description="Helical" evidence="11">
    <location>
        <begin position="129"/>
        <end position="149"/>
    </location>
</feature>
<dbReference type="AlphaFoldDB" id="A0A093I371"/>
<comment type="pathway">
    <text evidence="2 11">Glycolipid biosynthesis; glycosylphosphatidylinositol-anchor biosynthesis.</text>
</comment>
<keyword evidence="5 11" id="KW-0328">Glycosyltransferase</keyword>
<keyword evidence="6 11" id="KW-0808">Transferase</keyword>
<feature type="transmembrane region" description="Helical" evidence="11">
    <location>
        <begin position="354"/>
        <end position="374"/>
    </location>
</feature>
<dbReference type="EC" id="2.4.1.-" evidence="11"/>
<dbReference type="GO" id="GO:0005789">
    <property type="term" value="C:endoplasmic reticulum membrane"/>
    <property type="evidence" value="ECO:0007669"/>
    <property type="project" value="UniProtKB-SubCell"/>
</dbReference>
<protein>
    <recommendedName>
        <fullName evidence="11">GPI mannosyltransferase 2</fullName>
        <ecNumber evidence="11">2.4.1.-</ecNumber>
    </recommendedName>
</protein>
<dbReference type="GO" id="GO:0006506">
    <property type="term" value="P:GPI anchor biosynthetic process"/>
    <property type="evidence" value="ECO:0007669"/>
    <property type="project" value="UniProtKB-UniPathway"/>
</dbReference>
<evidence type="ECO:0000313" key="12">
    <source>
        <dbReference type="EMBL" id="KFV97134.1"/>
    </source>
</evidence>
<feature type="non-terminal residue" evidence="12">
    <location>
        <position position="1"/>
    </location>
</feature>
<keyword evidence="4 11" id="KW-0337">GPI-anchor biosynthesis</keyword>
<reference evidence="12 13" key="1">
    <citation type="submission" date="2014-04" db="EMBL/GenBank/DDBJ databases">
        <title>Genome evolution of avian class.</title>
        <authorList>
            <person name="Zhang G."/>
            <person name="Li C."/>
        </authorList>
    </citation>
    <scope>NUCLEOTIDE SEQUENCE [LARGE SCALE GENOMIC DNA]</scope>
    <source>
        <strain evidence="12">BGI_N326</strain>
    </source>
</reference>
<dbReference type="GO" id="GO:0031501">
    <property type="term" value="C:mannosyltransferase complex"/>
    <property type="evidence" value="ECO:0007669"/>
    <property type="project" value="TreeGrafter"/>
</dbReference>
<comment type="caution">
    <text evidence="11">Lacks conserved residue(s) required for the propagation of feature annotation.</text>
</comment>
<keyword evidence="8 11" id="KW-0256">Endoplasmic reticulum</keyword>
<feature type="transmembrane region" description="Helical" evidence="11">
    <location>
        <begin position="503"/>
        <end position="525"/>
    </location>
</feature>
<dbReference type="GO" id="GO:0004376">
    <property type="term" value="F:GPI mannosyltransferase activity"/>
    <property type="evidence" value="ECO:0007669"/>
    <property type="project" value="InterPro"/>
</dbReference>
<evidence type="ECO:0000256" key="3">
    <source>
        <dbReference type="ARBA" id="ARBA00008698"/>
    </source>
</evidence>
<comment type="similarity">
    <text evidence="3 11">Belongs to the PIGV family.</text>
</comment>
<organism evidence="12 13">
    <name type="scientific">Eurypyga helias</name>
    <name type="common">Sunbittern</name>
    <name type="synonym">Ardea helias</name>
    <dbReference type="NCBI Taxonomy" id="54383"/>
    <lineage>
        <taxon>Eukaryota</taxon>
        <taxon>Metazoa</taxon>
        <taxon>Chordata</taxon>
        <taxon>Craniata</taxon>
        <taxon>Vertebrata</taxon>
        <taxon>Euteleostomi</taxon>
        <taxon>Archelosauria</taxon>
        <taxon>Archosauria</taxon>
        <taxon>Dinosauria</taxon>
        <taxon>Saurischia</taxon>
        <taxon>Theropoda</taxon>
        <taxon>Coelurosauria</taxon>
        <taxon>Aves</taxon>
        <taxon>Neognathae</taxon>
        <taxon>Neoaves</taxon>
        <taxon>Phaethontimorphae</taxon>
        <taxon>Eurypygiformes</taxon>
        <taxon>Eurypygidae</taxon>
        <taxon>Eurypyga</taxon>
    </lineage>
</organism>
<evidence type="ECO:0000256" key="6">
    <source>
        <dbReference type="ARBA" id="ARBA00022679"/>
    </source>
</evidence>
<accession>A0A093I371</accession>
<evidence type="ECO:0000313" key="13">
    <source>
        <dbReference type="Proteomes" id="UP000054232"/>
    </source>
</evidence>
<dbReference type="PANTHER" id="PTHR12468:SF2">
    <property type="entry name" value="GPI MANNOSYLTRANSFERASE 2"/>
    <property type="match status" value="1"/>
</dbReference>
<keyword evidence="10 11" id="KW-0472">Membrane</keyword>
<evidence type="ECO:0000256" key="1">
    <source>
        <dbReference type="ARBA" id="ARBA00004477"/>
    </source>
</evidence>
<feature type="transmembrane region" description="Helical" evidence="11">
    <location>
        <begin position="395"/>
        <end position="420"/>
    </location>
</feature>
<evidence type="ECO:0000256" key="2">
    <source>
        <dbReference type="ARBA" id="ARBA00004687"/>
    </source>
</evidence>
<feature type="transmembrane region" description="Helical" evidence="11">
    <location>
        <begin position="161"/>
        <end position="183"/>
    </location>
</feature>
<name>A0A093I371_EURHL</name>
<gene>
    <name evidence="12" type="ORF">N326_05857</name>
</gene>
<comment type="subcellular location">
    <subcellularLocation>
        <location evidence="1 11">Endoplasmic reticulum membrane</location>
        <topology evidence="1 11">Multi-pass membrane protein</topology>
    </subcellularLocation>
</comment>
<feature type="transmembrane region" description="Helical" evidence="11">
    <location>
        <begin position="256"/>
        <end position="281"/>
    </location>
</feature>
<evidence type="ECO:0000256" key="11">
    <source>
        <dbReference type="RuleBase" id="RU363112"/>
    </source>
</evidence>
<dbReference type="Proteomes" id="UP000054232">
    <property type="component" value="Unassembled WGS sequence"/>
</dbReference>
<dbReference type="EMBL" id="KK554309">
    <property type="protein sequence ID" value="KFV97134.1"/>
    <property type="molecule type" value="Genomic_DNA"/>
</dbReference>
<keyword evidence="13" id="KW-1185">Reference proteome</keyword>
<evidence type="ECO:0000256" key="8">
    <source>
        <dbReference type="ARBA" id="ARBA00022824"/>
    </source>
</evidence>
<proteinExistence type="inferred from homology"/>
<dbReference type="PANTHER" id="PTHR12468">
    <property type="entry name" value="GPI MANNOSYLTRANSFERASE 2"/>
    <property type="match status" value="1"/>
</dbReference>
<evidence type="ECO:0000256" key="7">
    <source>
        <dbReference type="ARBA" id="ARBA00022692"/>
    </source>
</evidence>
<dbReference type="InterPro" id="IPR007315">
    <property type="entry name" value="PIG-V/Gpi18"/>
</dbReference>
<dbReference type="GO" id="GO:0000009">
    <property type="term" value="F:alpha-1,6-mannosyltransferase activity"/>
    <property type="evidence" value="ECO:0007669"/>
    <property type="project" value="InterPro"/>
</dbReference>
<evidence type="ECO:0000256" key="5">
    <source>
        <dbReference type="ARBA" id="ARBA00022676"/>
    </source>
</evidence>
<comment type="function">
    <text evidence="11">Mannosyltransferase involved in glycosylphosphatidylinositol-anchor biosynthesis.</text>
</comment>
<sequence length="526" mass="58954">SRRDPHLREVVRFAVCCRALTLLLQARSVPDFNPSLLFQALFNLLIPDHAADAFSPPRLSEPGLWDLLVERLLGGLSRWDAEHFLFIAERGYLYEHNCAFFPLYPLSVRAVAEGALWPLQRLLRLRSRLLLSAVLLNSLFSVLAATALYQLGCVVLRCRGVAFLAALLFSISPANVFMAAAYSESMFAFLAFSAMWQLEKGQSWLSGLLFSLASGARANGLINAGFFLYSRGKCFALRLQGASGSVRKLPPLWKELLSVASSVVLMCAGIFLPFALFQYYAYVRFCGPDTGLERAVPKPLLQLALDKGYRLAAMDGLKPPWCSQRFPVVYSYIQDIYWNVGFLRYFELRQLPNFLLALPVTLLGSWAAWTYIIADPRYCLTLGLERRKSEEEGKPRAGFCCPAVFVYVVHATVLLAFGFFCVHVQVLTRFLGSSSPILYWFSAHLLQEYEPLLCSQETDDQTATPRSEKSLLGKSGSCGKGTSANPVVRLLQNRRLISPLGRCVLGFFLSYWLLGLILHCNFLPWT</sequence>
<evidence type="ECO:0000256" key="4">
    <source>
        <dbReference type="ARBA" id="ARBA00022502"/>
    </source>
</evidence>